<accession>A0A0F9M1C1</accession>
<organism evidence="1">
    <name type="scientific">marine sediment metagenome</name>
    <dbReference type="NCBI Taxonomy" id="412755"/>
    <lineage>
        <taxon>unclassified sequences</taxon>
        <taxon>metagenomes</taxon>
        <taxon>ecological metagenomes</taxon>
    </lineage>
</organism>
<protein>
    <submittedName>
        <fullName evidence="1">Uncharacterized protein</fullName>
    </submittedName>
</protein>
<evidence type="ECO:0000313" key="1">
    <source>
        <dbReference type="EMBL" id="KKN01220.1"/>
    </source>
</evidence>
<comment type="caution">
    <text evidence="1">The sequence shown here is derived from an EMBL/GenBank/DDBJ whole genome shotgun (WGS) entry which is preliminary data.</text>
</comment>
<dbReference type="AlphaFoldDB" id="A0A0F9M1C1"/>
<reference evidence="1" key="1">
    <citation type="journal article" date="2015" name="Nature">
        <title>Complex archaea that bridge the gap between prokaryotes and eukaryotes.</title>
        <authorList>
            <person name="Spang A."/>
            <person name="Saw J.H."/>
            <person name="Jorgensen S.L."/>
            <person name="Zaremba-Niedzwiedzka K."/>
            <person name="Martijn J."/>
            <person name="Lind A.E."/>
            <person name="van Eijk R."/>
            <person name="Schleper C."/>
            <person name="Guy L."/>
            <person name="Ettema T.J."/>
        </authorList>
    </citation>
    <scope>NUCLEOTIDE SEQUENCE</scope>
</reference>
<dbReference type="EMBL" id="LAZR01005285">
    <property type="protein sequence ID" value="KKN01220.1"/>
    <property type="molecule type" value="Genomic_DNA"/>
</dbReference>
<name>A0A0F9M1C1_9ZZZZ</name>
<proteinExistence type="predicted"/>
<gene>
    <name evidence="1" type="ORF">LCGC14_1129840</name>
</gene>
<sequence>MPSDHDLFTEKQRRIYYQSIIYAICDAVDEYHGSRQRVLCGSVDDPSDELQKTVSGLLKRLAKIDRPKRPFRTAYEVAEAKCITELMKGGRPDAK</sequence>